<dbReference type="EMBL" id="CP001209">
    <property type="protein sequence ID" value="ACK75334.1"/>
    <property type="molecule type" value="Genomic_DNA"/>
</dbReference>
<evidence type="ECO:0000313" key="2">
    <source>
        <dbReference type="Proteomes" id="UP000006901"/>
    </source>
</evidence>
<proteinExistence type="predicted"/>
<reference evidence="1 2" key="1">
    <citation type="journal article" date="2011" name="J. Bacteriol.">
        <title>Whole-genome sequences of thirteen isolates of Borrelia burgdorferi.</title>
        <authorList>
            <person name="Schutzer S.E."/>
            <person name="Fraser-Liggett C.M."/>
            <person name="Casjens S.R."/>
            <person name="Qiu W.G."/>
            <person name="Dunn J.J."/>
            <person name="Mongodin E.F."/>
            <person name="Luft B.J."/>
        </authorList>
    </citation>
    <scope>NUCLEOTIDE SEQUENCE [LARGE SCALE GENOMIC DNA]</scope>
    <source>
        <strain evidence="1 2">ZS7</strain>
        <plasmid evidence="1 2">ZS7_lp28-2</plasmid>
    </source>
</reference>
<dbReference type="Pfam" id="PF02999">
    <property type="entry name" value="Borrelia_orfD"/>
    <property type="match status" value="1"/>
</dbReference>
<dbReference type="Proteomes" id="UP000006901">
    <property type="component" value="Plasmid ZS7_lp28-2"/>
</dbReference>
<protein>
    <submittedName>
        <fullName evidence="1">Borrelia orf-D family protein</fullName>
    </submittedName>
</protein>
<dbReference type="InterPro" id="IPR004248">
    <property type="entry name" value="Borrelia_plasmid_OrfD"/>
</dbReference>
<sequence length="128" mass="15256">MKNLKTKINFLGIFWLLLLFLSCESIPSLPQKPTLTNKEDIENLMLDEAELFRYSTALNVWLLTVKSYVIKYYPNDKFPVFENFDPVFGDENGTKETNILKNRITYYNRYIEKTEPIVFGCYKKYSRR</sequence>
<dbReference type="PROSITE" id="PS51257">
    <property type="entry name" value="PROKAR_LIPOPROTEIN"/>
    <property type="match status" value="1"/>
</dbReference>
<dbReference type="RefSeq" id="WP_010890282.1">
    <property type="nucleotide sequence ID" value="NC_011779.1"/>
</dbReference>
<accession>A0A0H3C4U0</accession>
<gene>
    <name evidence="1" type="ordered locus">BbuZS7_G26</name>
</gene>
<evidence type="ECO:0000313" key="1">
    <source>
        <dbReference type="EMBL" id="ACK75334.1"/>
    </source>
</evidence>
<dbReference type="KEGG" id="bbz:BbuZS7_G26"/>
<organism evidence="1 2">
    <name type="scientific">Borreliella burgdorferi (strain ZS7)</name>
    <name type="common">Borrelia burgdorferi</name>
    <dbReference type="NCBI Taxonomy" id="445985"/>
    <lineage>
        <taxon>Bacteria</taxon>
        <taxon>Pseudomonadati</taxon>
        <taxon>Spirochaetota</taxon>
        <taxon>Spirochaetia</taxon>
        <taxon>Spirochaetales</taxon>
        <taxon>Borreliaceae</taxon>
        <taxon>Borreliella</taxon>
    </lineage>
</organism>
<keyword evidence="1" id="KW-0614">Plasmid</keyword>
<geneLocation type="plasmid" evidence="1 2">
    <name>ZS7_lp28-2</name>
</geneLocation>
<dbReference type="HOGENOM" id="CLU_160505_0_0_12"/>
<dbReference type="AlphaFoldDB" id="A0A0H3C4U0"/>
<name>A0A0H3C4U0_BORBZ</name>